<evidence type="ECO:0000313" key="6">
    <source>
        <dbReference type="EMBL" id="SDT61592.1"/>
    </source>
</evidence>
<reference evidence="7" key="1">
    <citation type="submission" date="2016-10" db="EMBL/GenBank/DDBJ databases">
        <authorList>
            <person name="Varghese N."/>
            <person name="Submissions S."/>
        </authorList>
    </citation>
    <scope>NUCLEOTIDE SEQUENCE [LARGE SCALE GENOMIC DNA]</scope>
    <source>
        <strain evidence="7">IMMIB L-1606</strain>
    </source>
</reference>
<protein>
    <recommendedName>
        <fullName evidence="4">C-deglycosylation enzyme beta subunit</fullName>
    </recommendedName>
</protein>
<evidence type="ECO:0000256" key="4">
    <source>
        <dbReference type="ARBA" id="ARBA00047208"/>
    </source>
</evidence>
<dbReference type="OrthoDB" id="1494151at2"/>
<name>A0A1H2BU42_9MICC</name>
<keyword evidence="7" id="KW-1185">Reference proteome</keyword>
<dbReference type="GO" id="GO:0016829">
    <property type="term" value="F:lyase activity"/>
    <property type="evidence" value="ECO:0007669"/>
    <property type="project" value="UniProtKB-KW"/>
</dbReference>
<dbReference type="InterPro" id="IPR045959">
    <property type="entry name" value="CGDB"/>
</dbReference>
<dbReference type="RefSeq" id="WP_091723502.1">
    <property type="nucleotide sequence ID" value="NZ_LT629779.1"/>
</dbReference>
<organism evidence="6 7">
    <name type="scientific">Pseudarthrobacter equi</name>
    <dbReference type="NCBI Taxonomy" id="728066"/>
    <lineage>
        <taxon>Bacteria</taxon>
        <taxon>Bacillati</taxon>
        <taxon>Actinomycetota</taxon>
        <taxon>Actinomycetes</taxon>
        <taxon>Micrococcales</taxon>
        <taxon>Micrococcaceae</taxon>
        <taxon>Pseudarthrobacter</taxon>
    </lineage>
</organism>
<feature type="domain" description="C-glycoside deglycosidase beta subunit" evidence="5">
    <location>
        <begin position="2"/>
        <end position="113"/>
    </location>
</feature>
<comment type="similarity">
    <text evidence="3">Belongs to the C-glycoside deglycosidase beta subunit family.</text>
</comment>
<evidence type="ECO:0000256" key="3">
    <source>
        <dbReference type="ARBA" id="ARBA00046336"/>
    </source>
</evidence>
<keyword evidence="2" id="KW-0119">Carbohydrate metabolism</keyword>
<accession>A0A1H2BU42</accession>
<evidence type="ECO:0000259" key="5">
    <source>
        <dbReference type="Pfam" id="PF19906"/>
    </source>
</evidence>
<dbReference type="Proteomes" id="UP000198751">
    <property type="component" value="Chromosome I"/>
</dbReference>
<dbReference type="Pfam" id="PF19906">
    <property type="entry name" value="CGDB"/>
    <property type="match status" value="1"/>
</dbReference>
<proteinExistence type="inferred from homology"/>
<gene>
    <name evidence="6" type="ORF">SAMN04489743_3971</name>
</gene>
<evidence type="ECO:0000256" key="2">
    <source>
        <dbReference type="ARBA" id="ARBA00023277"/>
    </source>
</evidence>
<keyword evidence="1" id="KW-0456">Lyase</keyword>
<evidence type="ECO:0000313" key="7">
    <source>
        <dbReference type="Proteomes" id="UP000198751"/>
    </source>
</evidence>
<sequence length="130" mass="14152">MFDKYMIVEDTLRNVVKGDDVTGFQLGVRLPYYRGLGLSMVEDVQVTVDGETAPASAVSLTVHGNTYKLADLPGIFDDRWEMGEIATVAVDRPGGLGRGEHAVAVRERLRISYMPVPGGGADQKVLTLRD</sequence>
<evidence type="ECO:0000256" key="1">
    <source>
        <dbReference type="ARBA" id="ARBA00023239"/>
    </source>
</evidence>
<dbReference type="AlphaFoldDB" id="A0A1H2BU42"/>
<dbReference type="EMBL" id="LT629779">
    <property type="protein sequence ID" value="SDT61592.1"/>
    <property type="molecule type" value="Genomic_DNA"/>
</dbReference>